<reference evidence="10" key="1">
    <citation type="submission" date="2023-07" db="EMBL/GenBank/DDBJ databases">
        <authorList>
            <person name="Haufschild T."/>
            <person name="Kallscheuer N."/>
            <person name="Hammer J."/>
            <person name="Kohn T."/>
            <person name="Kabuu M."/>
            <person name="Jogler M."/>
            <person name="Wohfarth N."/>
            <person name="Heuer A."/>
            <person name="Rohde M."/>
            <person name="van Teeseling M.C.F."/>
            <person name="Jogler C."/>
        </authorList>
    </citation>
    <scope>NUCLEOTIDE SEQUENCE</scope>
    <source>
        <strain evidence="9">Strain 138</strain>
        <strain evidence="10">Strain 318</strain>
    </source>
</reference>
<evidence type="ECO:0000259" key="8">
    <source>
        <dbReference type="PROSITE" id="PS51722"/>
    </source>
</evidence>
<dbReference type="PRINTS" id="PR00315">
    <property type="entry name" value="ELONGATNFCT"/>
</dbReference>
<evidence type="ECO:0000256" key="7">
    <source>
        <dbReference type="NCBIfam" id="TIGR00503"/>
    </source>
</evidence>
<dbReference type="SUPFAM" id="SSF50447">
    <property type="entry name" value="Translation proteins"/>
    <property type="match status" value="1"/>
</dbReference>
<dbReference type="GO" id="GO:0003924">
    <property type="term" value="F:GTPase activity"/>
    <property type="evidence" value="ECO:0007669"/>
    <property type="project" value="InterPro"/>
</dbReference>
<evidence type="ECO:0000313" key="10">
    <source>
        <dbReference type="EMBL" id="WKW14111.1"/>
    </source>
</evidence>
<dbReference type="FunFam" id="3.40.50.300:FF:000542">
    <property type="entry name" value="Peptide chain release factor 3"/>
    <property type="match status" value="1"/>
</dbReference>
<dbReference type="PROSITE" id="PS00301">
    <property type="entry name" value="G_TR_1"/>
    <property type="match status" value="1"/>
</dbReference>
<keyword evidence="4" id="KW-0547">Nucleotide-binding</keyword>
<dbReference type="PROSITE" id="PS51722">
    <property type="entry name" value="G_TR_2"/>
    <property type="match status" value="1"/>
</dbReference>
<dbReference type="NCBIfam" id="TIGR00231">
    <property type="entry name" value="small_GTP"/>
    <property type="match status" value="1"/>
</dbReference>
<accession>A0AA49Q6T7</accession>
<dbReference type="NCBIfam" id="NF001964">
    <property type="entry name" value="PRK00741.1"/>
    <property type="match status" value="1"/>
</dbReference>
<dbReference type="InterPro" id="IPR005225">
    <property type="entry name" value="Small_GTP-bd"/>
</dbReference>
<proteinExistence type="inferred from homology"/>
<dbReference type="EMBL" id="CP130612">
    <property type="protein sequence ID" value="WKW11201.1"/>
    <property type="molecule type" value="Genomic_DNA"/>
</dbReference>
<evidence type="ECO:0000256" key="4">
    <source>
        <dbReference type="ARBA" id="ARBA00022741"/>
    </source>
</evidence>
<keyword evidence="11" id="KW-1185">Reference proteome</keyword>
<dbReference type="SUPFAM" id="SSF52540">
    <property type="entry name" value="P-loop containing nucleoside triphosphate hydrolases"/>
    <property type="match status" value="1"/>
</dbReference>
<dbReference type="Gene3D" id="2.40.30.10">
    <property type="entry name" value="Translation factors"/>
    <property type="match status" value="1"/>
</dbReference>
<keyword evidence="6" id="KW-0342">GTP-binding</keyword>
<dbReference type="KEGG" id="pspc:Strain318_000436"/>
<dbReference type="Proteomes" id="UP001229955">
    <property type="component" value="Chromosome"/>
</dbReference>
<evidence type="ECO:0000313" key="9">
    <source>
        <dbReference type="EMBL" id="WKW11201.1"/>
    </source>
</evidence>
<dbReference type="PANTHER" id="PTHR43556:SF2">
    <property type="entry name" value="PEPTIDE CHAIN RELEASE FACTOR RF3"/>
    <property type="match status" value="1"/>
</dbReference>
<dbReference type="InterPro" id="IPR000795">
    <property type="entry name" value="T_Tr_GTP-bd_dom"/>
</dbReference>
<dbReference type="InterPro" id="IPR035647">
    <property type="entry name" value="EFG_III/V"/>
</dbReference>
<sequence>MTAPALSGAALADQIARRRTFAIISHPDAGKTTLTEKLLLYGGAIHQAGSVKARKAQKHATSDWMALEQERGISVTSSVLQFEYHGFQVNLLDTPGHADFGEDTFRTLVAADSVVMLLDNRKGVEERTRQLFDVCRRRRMPIFTVVNKCDRVGEDPLKLVSDVEAELGIIAVAAHWPIHMSDAVHGTMFRGVYDRRNKRAFLFERDEKHGADKVATTSIALDGPNDPKLLEALGNTDEALQAVEKLAHDIELLDMAGHEFDPAAIASGEMTPVYFASALTNFGVEPFLEDFLPLAPAPVGRDSNAGRIEPSGEAFTGFVFKVQANMDPRHRDRVAFLRVCSGRYAAGLEVTHVRTGKTFKLAPPQQFLGRERAFAEQALPGDVVGVHDRGSLRIGDTLAAAGAPRAEGGKLLEYVGIPRFAPQHFARILSKDPLRRKALDKGLRELSDEGAAQAFFAESMMGPVPIVGAVGMLQFDVMVHRLENEYGAPCTLEMMPYRFPRWVTGPEAAIRRLGEAQDLTLLRDSKENFVLVFRDEWRLRWATDKAGEQGLVFHTEAP</sequence>
<keyword evidence="5" id="KW-0648">Protein biosynthesis</keyword>
<gene>
    <name evidence="9" type="ORF">Strain138_000436</name>
    <name evidence="10" type="ORF">Strain318_000436</name>
</gene>
<dbReference type="InterPro" id="IPR031157">
    <property type="entry name" value="G_TR_CS"/>
</dbReference>
<dbReference type="Gene3D" id="3.30.70.3280">
    <property type="entry name" value="Peptide chain release factor 3, domain III"/>
    <property type="match status" value="1"/>
</dbReference>
<dbReference type="Pfam" id="PF16658">
    <property type="entry name" value="RF3_C"/>
    <property type="match status" value="1"/>
</dbReference>
<dbReference type="Pfam" id="PF00009">
    <property type="entry name" value="GTP_EFTU"/>
    <property type="match status" value="1"/>
</dbReference>
<keyword evidence="3" id="KW-0963">Cytoplasm</keyword>
<dbReference type="InterPro" id="IPR009000">
    <property type="entry name" value="Transl_B-barrel_sf"/>
</dbReference>
<dbReference type="GO" id="GO:0005525">
    <property type="term" value="F:GTP binding"/>
    <property type="evidence" value="ECO:0007669"/>
    <property type="project" value="UniProtKB-UniRule"/>
</dbReference>
<name>A0AA49Q6T7_9BACT</name>
<dbReference type="Gene3D" id="3.40.50.300">
    <property type="entry name" value="P-loop containing nucleotide triphosphate hydrolases"/>
    <property type="match status" value="1"/>
</dbReference>
<evidence type="ECO:0000256" key="5">
    <source>
        <dbReference type="ARBA" id="ARBA00022917"/>
    </source>
</evidence>
<dbReference type="PANTHER" id="PTHR43556">
    <property type="entry name" value="PEPTIDE CHAIN RELEASE FACTOR RF3"/>
    <property type="match status" value="1"/>
</dbReference>
<dbReference type="RefSeq" id="WP_367886903.1">
    <property type="nucleotide sequence ID" value="NZ_CP130612.1"/>
</dbReference>
<dbReference type="AlphaFoldDB" id="A0AA49Q6T7"/>
<evidence type="ECO:0000256" key="1">
    <source>
        <dbReference type="ARBA" id="ARBA00004496"/>
    </source>
</evidence>
<dbReference type="GO" id="GO:0005829">
    <property type="term" value="C:cytosol"/>
    <property type="evidence" value="ECO:0007669"/>
    <property type="project" value="TreeGrafter"/>
</dbReference>
<protein>
    <recommendedName>
        <fullName evidence="7">Peptide chain release factor 3</fullName>
    </recommendedName>
</protein>
<evidence type="ECO:0000256" key="6">
    <source>
        <dbReference type="ARBA" id="ARBA00023134"/>
    </source>
</evidence>
<dbReference type="InterPro" id="IPR032090">
    <property type="entry name" value="RF3_C"/>
</dbReference>
<evidence type="ECO:0000313" key="11">
    <source>
        <dbReference type="Proteomes" id="UP001229955"/>
    </source>
</evidence>
<feature type="domain" description="Tr-type G" evidence="8">
    <location>
        <begin position="16"/>
        <end position="299"/>
    </location>
</feature>
<dbReference type="GO" id="GO:0016150">
    <property type="term" value="F:translation release factor activity, codon nonspecific"/>
    <property type="evidence" value="ECO:0007669"/>
    <property type="project" value="TreeGrafter"/>
</dbReference>
<dbReference type="NCBIfam" id="TIGR00503">
    <property type="entry name" value="prfC"/>
    <property type="match status" value="1"/>
</dbReference>
<evidence type="ECO:0000256" key="3">
    <source>
        <dbReference type="ARBA" id="ARBA00022490"/>
    </source>
</evidence>
<dbReference type="InterPro" id="IPR053905">
    <property type="entry name" value="EF-G-like_DII"/>
</dbReference>
<dbReference type="EMBL" id="CP130613">
    <property type="protein sequence ID" value="WKW14111.1"/>
    <property type="molecule type" value="Genomic_DNA"/>
</dbReference>
<dbReference type="SUPFAM" id="SSF54980">
    <property type="entry name" value="EF-G C-terminal domain-like"/>
    <property type="match status" value="1"/>
</dbReference>
<dbReference type="InterPro" id="IPR004548">
    <property type="entry name" value="PrfC"/>
</dbReference>
<evidence type="ECO:0000256" key="2">
    <source>
        <dbReference type="ARBA" id="ARBA00009978"/>
    </source>
</evidence>
<dbReference type="InterPro" id="IPR027417">
    <property type="entry name" value="P-loop_NTPase"/>
</dbReference>
<dbReference type="Pfam" id="PF22042">
    <property type="entry name" value="EF-G_D2"/>
    <property type="match status" value="1"/>
</dbReference>
<comment type="subcellular location">
    <subcellularLocation>
        <location evidence="1">Cytoplasm</location>
    </subcellularLocation>
</comment>
<dbReference type="InterPro" id="IPR038467">
    <property type="entry name" value="RF3_dom_3_sf"/>
</dbReference>
<organism evidence="10 11">
    <name type="scientific">Pseudogemmatithrix spongiicola</name>
    <dbReference type="NCBI Taxonomy" id="3062599"/>
    <lineage>
        <taxon>Bacteria</taxon>
        <taxon>Pseudomonadati</taxon>
        <taxon>Gemmatimonadota</taxon>
        <taxon>Gemmatimonadia</taxon>
        <taxon>Gemmatimonadales</taxon>
        <taxon>Gemmatimonadaceae</taxon>
        <taxon>Pseudogemmatithrix</taxon>
    </lineage>
</organism>
<comment type="similarity">
    <text evidence="2">Belongs to the TRAFAC class translation factor GTPase superfamily. Classic translation factor GTPase family. PrfC subfamily.</text>
</comment>
<accession>A0AA49Q3T2</accession>